<name>A0ACD0NXV5_9BASI</name>
<dbReference type="Proteomes" id="UP000245626">
    <property type="component" value="Unassembled WGS sequence"/>
</dbReference>
<evidence type="ECO:0000313" key="2">
    <source>
        <dbReference type="Proteomes" id="UP000245626"/>
    </source>
</evidence>
<proteinExistence type="predicted"/>
<evidence type="ECO:0000313" key="1">
    <source>
        <dbReference type="EMBL" id="PWN50708.1"/>
    </source>
</evidence>
<reference evidence="1 2" key="1">
    <citation type="journal article" date="2018" name="Mol. Biol. Evol.">
        <title>Broad Genomic Sampling Reveals a Smut Pathogenic Ancestry of the Fungal Clade Ustilaginomycotina.</title>
        <authorList>
            <person name="Kijpornyongpan T."/>
            <person name="Mondo S.J."/>
            <person name="Barry K."/>
            <person name="Sandor L."/>
            <person name="Lee J."/>
            <person name="Lipzen A."/>
            <person name="Pangilinan J."/>
            <person name="LaButti K."/>
            <person name="Hainaut M."/>
            <person name="Henrissat B."/>
            <person name="Grigoriev I.V."/>
            <person name="Spatafora J.W."/>
            <person name="Aime M.C."/>
        </authorList>
    </citation>
    <scope>NUCLEOTIDE SEQUENCE [LARGE SCALE GENOMIC DNA]</scope>
    <source>
        <strain evidence="1 2">SA 807</strain>
    </source>
</reference>
<organism evidence="1 2">
    <name type="scientific">Violaceomyces palustris</name>
    <dbReference type="NCBI Taxonomy" id="1673888"/>
    <lineage>
        <taxon>Eukaryota</taxon>
        <taxon>Fungi</taxon>
        <taxon>Dikarya</taxon>
        <taxon>Basidiomycota</taxon>
        <taxon>Ustilaginomycotina</taxon>
        <taxon>Ustilaginomycetes</taxon>
        <taxon>Violaceomycetales</taxon>
        <taxon>Violaceomycetaceae</taxon>
        <taxon>Violaceomyces</taxon>
    </lineage>
</organism>
<sequence>MPSPEPPRPPSASEREREKEREKSDLRSSSSSSPDDNLNGSKPEDFIKVMGGKQPSKFTDPCAKASKLSMKCLEENSYDRTKCAQAFNNYRNCKKLWIEQRRNDRLNNRPGAFD</sequence>
<keyword evidence="2" id="KW-1185">Reference proteome</keyword>
<accession>A0ACD0NXV5</accession>
<dbReference type="EMBL" id="KZ819905">
    <property type="protein sequence ID" value="PWN50708.1"/>
    <property type="molecule type" value="Genomic_DNA"/>
</dbReference>
<gene>
    <name evidence="1" type="ORF">IE53DRAFT_315251</name>
</gene>
<protein>
    <submittedName>
        <fullName evidence="1">Uncharacterized protein</fullName>
    </submittedName>
</protein>